<dbReference type="STRING" id="1430440.MGMSRv2__3429"/>
<keyword evidence="1" id="KW-0808">Transferase</keyword>
<dbReference type="InterPro" id="IPR050065">
    <property type="entry name" value="GlmU-like"/>
</dbReference>
<dbReference type="EMBL" id="HG794546">
    <property type="protein sequence ID" value="CDL00644.1"/>
    <property type="molecule type" value="Genomic_DNA"/>
</dbReference>
<dbReference type="GO" id="GO:0016779">
    <property type="term" value="F:nucleotidyltransferase activity"/>
    <property type="evidence" value="ECO:0007669"/>
    <property type="project" value="UniProtKB-KW"/>
</dbReference>
<dbReference type="Gene3D" id="3.90.550.10">
    <property type="entry name" value="Spore Coat Polysaccharide Biosynthesis Protein SpsA, Chain A"/>
    <property type="match status" value="1"/>
</dbReference>
<dbReference type="PANTHER" id="PTHR43584:SF8">
    <property type="entry name" value="N-ACETYLMURAMATE ALPHA-1-PHOSPHATE URIDYLYLTRANSFERASE"/>
    <property type="match status" value="1"/>
</dbReference>
<protein>
    <recommendedName>
        <fullName evidence="4">MobA-like NTP transferase domain-containing protein</fullName>
    </recommendedName>
</protein>
<dbReference type="KEGG" id="mgy:MGMSRv2__3429"/>
<dbReference type="InterPro" id="IPR025877">
    <property type="entry name" value="MobA-like_NTP_Trfase"/>
</dbReference>
<evidence type="ECO:0000259" key="4">
    <source>
        <dbReference type="Pfam" id="PF12804"/>
    </source>
</evidence>
<dbReference type="InterPro" id="IPR029044">
    <property type="entry name" value="Nucleotide-diphossugar_trans"/>
</dbReference>
<evidence type="ECO:0000313" key="6">
    <source>
        <dbReference type="Proteomes" id="UP000018922"/>
    </source>
</evidence>
<evidence type="ECO:0000256" key="3">
    <source>
        <dbReference type="ARBA" id="ARBA00022842"/>
    </source>
</evidence>
<dbReference type="AlphaFoldDB" id="V6F5B9"/>
<dbReference type="Proteomes" id="UP000018922">
    <property type="component" value="Chromosome I"/>
</dbReference>
<dbReference type="SUPFAM" id="SSF53448">
    <property type="entry name" value="Nucleotide-diphospho-sugar transferases"/>
    <property type="match status" value="1"/>
</dbReference>
<feature type="domain" description="MobA-like NTP transferase" evidence="4">
    <location>
        <begin position="5"/>
        <end position="127"/>
    </location>
</feature>
<evidence type="ECO:0000256" key="1">
    <source>
        <dbReference type="ARBA" id="ARBA00022679"/>
    </source>
</evidence>
<proteinExistence type="predicted"/>
<dbReference type="Pfam" id="PF12804">
    <property type="entry name" value="NTP_transf_3"/>
    <property type="match status" value="1"/>
</dbReference>
<dbReference type="PANTHER" id="PTHR43584">
    <property type="entry name" value="NUCLEOTIDYL TRANSFERASE"/>
    <property type="match status" value="1"/>
</dbReference>
<accession>V6F5B9</accession>
<evidence type="ECO:0000313" key="5">
    <source>
        <dbReference type="EMBL" id="CDL00644.1"/>
    </source>
</evidence>
<evidence type="ECO:0000256" key="2">
    <source>
        <dbReference type="ARBA" id="ARBA00022695"/>
    </source>
</evidence>
<organism evidence="5 6">
    <name type="scientific">Magnetospirillum gryphiswaldense (strain DSM 6361 / JCM 21280 / NBRC 15271 / MSR-1)</name>
    <dbReference type="NCBI Taxonomy" id="431944"/>
    <lineage>
        <taxon>Bacteria</taxon>
        <taxon>Pseudomonadati</taxon>
        <taxon>Pseudomonadota</taxon>
        <taxon>Alphaproteobacteria</taxon>
        <taxon>Rhodospirillales</taxon>
        <taxon>Rhodospirillaceae</taxon>
        <taxon>Magnetospirillum</taxon>
    </lineage>
</organism>
<dbReference type="CDD" id="cd02523">
    <property type="entry name" value="PC_cytidylyltransferase"/>
    <property type="match status" value="1"/>
</dbReference>
<name>V6F5B9_MAGGM</name>
<keyword evidence="2" id="KW-0548">Nucleotidyltransferase</keyword>
<reference evidence="5 6" key="1">
    <citation type="journal article" date="2014" name="Genome Announc.">
        <title>Complete genome sequence of Magnetospirillum gryphiswaldense MSR-1.</title>
        <authorList>
            <person name="Wang X."/>
            <person name="Wang Q."/>
            <person name="Zhang W."/>
            <person name="Wang Y."/>
            <person name="Li L."/>
            <person name="Wen T."/>
            <person name="Zhang T."/>
            <person name="Zhang Y."/>
            <person name="Xu J."/>
            <person name="Hu J."/>
            <person name="Li S."/>
            <person name="Liu L."/>
            <person name="Liu J."/>
            <person name="Jiang W."/>
            <person name="Tian J."/>
            <person name="Li Y."/>
            <person name="Schuler D."/>
            <person name="Wang L."/>
            <person name="Li J."/>
        </authorList>
    </citation>
    <scope>NUCLEOTIDE SEQUENCE [LARGE SCALE GENOMIC DNA]</scope>
    <source>
        <strain evidence="6">DSM 6361 / JCM 21280 / NBRC 15271 / MSR-1</strain>
    </source>
</reference>
<gene>
    <name evidence="5" type="ordered locus">MGMSRv2__3429</name>
</gene>
<keyword evidence="6" id="KW-1185">Reference proteome</keyword>
<sequence>MTTNAVILAAGSGSRLRPYTDDRPKSMVELGGMSLIERQVSTLRAAGIEDITMVVGYRAEAFDQLCLPTVLNPAWDVTNMVETLFCAGHLIGPDTIVAYADIIYQPNVIQALCDSPHDVSVIVDRGWRTYWESRFDNPLDDAETLRLDPQGRIVEIGNKPQSFDQIEAQYIGLMRFRGEGVNILRQTRAAMGSCHRSWMDKRPMEKAYMTDLLMEMVLTGHPPHAVFIDHGWLEIDTVTDYETARAKFADGSIRGQFDPAAR</sequence>
<dbReference type="HOGENOM" id="CLU_029499_5_1_5"/>
<keyword evidence="3" id="KW-0460">Magnesium</keyword>
<dbReference type="eggNOG" id="COG1213">
    <property type="taxonomic scope" value="Bacteria"/>
</dbReference>